<proteinExistence type="predicted"/>
<protein>
    <submittedName>
        <fullName evidence="1">Uncharacterized protein</fullName>
    </submittedName>
</protein>
<evidence type="ECO:0000313" key="1">
    <source>
        <dbReference type="EMBL" id="KIN99121.1"/>
    </source>
</evidence>
<dbReference type="InParanoid" id="A0A0C3JNP4"/>
<reference evidence="1 2" key="1">
    <citation type="submission" date="2014-04" db="EMBL/GenBank/DDBJ databases">
        <authorList>
            <consortium name="DOE Joint Genome Institute"/>
            <person name="Kuo A."/>
            <person name="Kohler A."/>
            <person name="Costa M.D."/>
            <person name="Nagy L.G."/>
            <person name="Floudas D."/>
            <person name="Copeland A."/>
            <person name="Barry K.W."/>
            <person name="Cichocki N."/>
            <person name="Veneault-Fourrey C."/>
            <person name="LaButti K."/>
            <person name="Lindquist E.A."/>
            <person name="Lipzen A."/>
            <person name="Lundell T."/>
            <person name="Morin E."/>
            <person name="Murat C."/>
            <person name="Sun H."/>
            <person name="Tunlid A."/>
            <person name="Henrissat B."/>
            <person name="Grigoriev I.V."/>
            <person name="Hibbett D.S."/>
            <person name="Martin F."/>
            <person name="Nordberg H.P."/>
            <person name="Cantor M.N."/>
            <person name="Hua S.X."/>
        </authorList>
    </citation>
    <scope>NUCLEOTIDE SEQUENCE [LARGE SCALE GENOMIC DNA]</scope>
    <source>
        <strain evidence="1 2">Marx 270</strain>
    </source>
</reference>
<dbReference type="Proteomes" id="UP000054217">
    <property type="component" value="Unassembled WGS sequence"/>
</dbReference>
<evidence type="ECO:0000313" key="2">
    <source>
        <dbReference type="Proteomes" id="UP000054217"/>
    </source>
</evidence>
<dbReference type="HOGENOM" id="CLU_148830_0_0_1"/>
<gene>
    <name evidence="1" type="ORF">M404DRAFT_821829</name>
</gene>
<dbReference type="EMBL" id="KN832008">
    <property type="protein sequence ID" value="KIN99121.1"/>
    <property type="molecule type" value="Genomic_DNA"/>
</dbReference>
<organism evidence="1 2">
    <name type="scientific">Pisolithus tinctorius Marx 270</name>
    <dbReference type="NCBI Taxonomy" id="870435"/>
    <lineage>
        <taxon>Eukaryota</taxon>
        <taxon>Fungi</taxon>
        <taxon>Dikarya</taxon>
        <taxon>Basidiomycota</taxon>
        <taxon>Agaricomycotina</taxon>
        <taxon>Agaricomycetes</taxon>
        <taxon>Agaricomycetidae</taxon>
        <taxon>Boletales</taxon>
        <taxon>Sclerodermatineae</taxon>
        <taxon>Pisolithaceae</taxon>
        <taxon>Pisolithus</taxon>
    </lineage>
</organism>
<accession>A0A0C3JNP4</accession>
<dbReference type="AlphaFoldDB" id="A0A0C3JNP4"/>
<reference evidence="2" key="2">
    <citation type="submission" date="2015-01" db="EMBL/GenBank/DDBJ databases">
        <title>Evolutionary Origins and Diversification of the Mycorrhizal Mutualists.</title>
        <authorList>
            <consortium name="DOE Joint Genome Institute"/>
            <consortium name="Mycorrhizal Genomics Consortium"/>
            <person name="Kohler A."/>
            <person name="Kuo A."/>
            <person name="Nagy L.G."/>
            <person name="Floudas D."/>
            <person name="Copeland A."/>
            <person name="Barry K.W."/>
            <person name="Cichocki N."/>
            <person name="Veneault-Fourrey C."/>
            <person name="LaButti K."/>
            <person name="Lindquist E.A."/>
            <person name="Lipzen A."/>
            <person name="Lundell T."/>
            <person name="Morin E."/>
            <person name="Murat C."/>
            <person name="Riley R."/>
            <person name="Ohm R."/>
            <person name="Sun H."/>
            <person name="Tunlid A."/>
            <person name="Henrissat B."/>
            <person name="Grigoriev I.V."/>
            <person name="Hibbett D.S."/>
            <person name="Martin F."/>
        </authorList>
    </citation>
    <scope>NUCLEOTIDE SEQUENCE [LARGE SCALE GENOMIC DNA]</scope>
    <source>
        <strain evidence="2">Marx 270</strain>
    </source>
</reference>
<sequence>MHRKRAEKEKATGMKKDVDAKMSGASIKNRLYAWQRLRHLGQPQTDRLWMQNGAELFMLANESMLLAKTTELRWSFWRSGSNAQSLVDEDHPFLPFLFGYA</sequence>
<keyword evidence="2" id="KW-1185">Reference proteome</keyword>
<name>A0A0C3JNP4_PISTI</name>
<dbReference type="OrthoDB" id="10562138at2759"/>